<evidence type="ECO:0000313" key="2">
    <source>
        <dbReference type="Proteomes" id="UP001516464"/>
    </source>
</evidence>
<comment type="caution">
    <text evidence="1">The sequence shown here is derived from an EMBL/GenBank/DDBJ whole genome shotgun (WGS) entry which is preliminary data.</text>
</comment>
<organism evidence="1 2">
    <name type="scientific">Astathelohania contejeani</name>
    <dbReference type="NCBI Taxonomy" id="164912"/>
    <lineage>
        <taxon>Eukaryota</taxon>
        <taxon>Fungi</taxon>
        <taxon>Fungi incertae sedis</taxon>
        <taxon>Microsporidia</taxon>
        <taxon>Astathelohaniidae</taxon>
        <taxon>Astathelohania</taxon>
    </lineage>
</organism>
<gene>
    <name evidence="1" type="ORF">TCON_0568</name>
</gene>
<accession>A0ABQ7I1G4</accession>
<sequence length="108" mass="12295">MCVSGKSVDVKTNITNHIDSDSTGKSGEVQPKHEIEDMRKYYKDAGNSSMCSKSYNNYYIISPDSVKIITFPAFKELNNISKHLPNWKAADIDGIFNFFIKYILSVYK</sequence>
<proteinExistence type="predicted"/>
<evidence type="ECO:0000313" key="1">
    <source>
        <dbReference type="EMBL" id="KAF7684247.1"/>
    </source>
</evidence>
<dbReference type="Proteomes" id="UP001516464">
    <property type="component" value="Unassembled WGS sequence"/>
</dbReference>
<dbReference type="EMBL" id="SBIQ01000022">
    <property type="protein sequence ID" value="KAF7684247.1"/>
    <property type="molecule type" value="Genomic_DNA"/>
</dbReference>
<name>A0ABQ7I1G4_9MICR</name>
<keyword evidence="2" id="KW-1185">Reference proteome</keyword>
<protein>
    <submittedName>
        <fullName evidence="1">Uncharacterized protein</fullName>
    </submittedName>
</protein>
<reference evidence="1 2" key="1">
    <citation type="submission" date="2019-01" db="EMBL/GenBank/DDBJ databases">
        <title>Genomes sequencing and comparative genomics of infectious freshwater microsporidia, Cucumispora dikerogammari and Thelohania contejeani.</title>
        <authorList>
            <person name="Cormier A."/>
            <person name="Giraud I."/>
            <person name="Wattier R."/>
            <person name="Teixeira M."/>
            <person name="Grandjean F."/>
            <person name="Rigaud T."/>
            <person name="Cordaux R."/>
        </authorList>
    </citation>
    <scope>NUCLEOTIDE SEQUENCE [LARGE SCALE GENOMIC DNA]</scope>
    <source>
        <strain evidence="1">T1</strain>
        <tissue evidence="1">Spores</tissue>
    </source>
</reference>